<reference evidence="2" key="1">
    <citation type="submission" date="2020-12" db="EMBL/GenBank/DDBJ databases">
        <title>Bacterial taxonomy.</title>
        <authorList>
            <person name="Pan X."/>
        </authorList>
    </citation>
    <scope>NUCLEOTIDE SEQUENCE</scope>
    <source>
        <strain evidence="2">M0105</strain>
    </source>
</reference>
<evidence type="ECO:0000313" key="3">
    <source>
        <dbReference type="Proteomes" id="UP000655420"/>
    </source>
</evidence>
<evidence type="ECO:0000313" key="2">
    <source>
        <dbReference type="EMBL" id="MBK0400986.1"/>
    </source>
</evidence>
<keyword evidence="3" id="KW-1185">Reference proteome</keyword>
<sequence length="136" mass="15938">MTMENEATSEPEKSQEEAASSLNEDFSIKRLRASRMKYRQKLEIDAKKSGAEWLMAYASYEQIIFLHAVKAGKHKDRDEMQLDNSIVLFDEIDKQIPRVSTVPRWSRDDIWFETFIDSVLERWSEVSDKVEIEECG</sequence>
<proteinExistence type="predicted"/>
<evidence type="ECO:0000256" key="1">
    <source>
        <dbReference type="SAM" id="MobiDB-lite"/>
    </source>
</evidence>
<gene>
    <name evidence="2" type="ORF">H0I76_17440</name>
</gene>
<comment type="caution">
    <text evidence="2">The sequence shown here is derived from an EMBL/GenBank/DDBJ whole genome shotgun (WGS) entry which is preliminary data.</text>
</comment>
<feature type="region of interest" description="Disordered" evidence="1">
    <location>
        <begin position="1"/>
        <end position="22"/>
    </location>
</feature>
<dbReference type="AlphaFoldDB" id="A0A8J7M9S5"/>
<protein>
    <submittedName>
        <fullName evidence="2">Uncharacterized protein</fullName>
    </submittedName>
</protein>
<dbReference type="EMBL" id="JAEHHL010000012">
    <property type="protein sequence ID" value="MBK0400986.1"/>
    <property type="molecule type" value="Genomic_DNA"/>
</dbReference>
<accession>A0A8J7M9S5</accession>
<organism evidence="2 3">
    <name type="scientific">Thermohalobaculum xanthum</name>
    <dbReference type="NCBI Taxonomy" id="2753746"/>
    <lineage>
        <taxon>Bacteria</taxon>
        <taxon>Pseudomonadati</taxon>
        <taxon>Pseudomonadota</taxon>
        <taxon>Alphaproteobacteria</taxon>
        <taxon>Rhodobacterales</taxon>
        <taxon>Paracoccaceae</taxon>
        <taxon>Thermohalobaculum</taxon>
    </lineage>
</organism>
<name>A0A8J7M9S5_9RHOB</name>
<dbReference type="RefSeq" id="WP_200612906.1">
    <property type="nucleotide sequence ID" value="NZ_JAEHHL010000012.1"/>
</dbReference>
<dbReference type="Proteomes" id="UP000655420">
    <property type="component" value="Unassembled WGS sequence"/>
</dbReference>